<feature type="transmembrane region" description="Helical" evidence="5">
    <location>
        <begin position="188"/>
        <end position="209"/>
    </location>
</feature>
<dbReference type="Proteomes" id="UP000747542">
    <property type="component" value="Unassembled WGS sequence"/>
</dbReference>
<feature type="domain" description="BPTI/Kunitz inhibitor" evidence="6">
    <location>
        <begin position="42"/>
        <end position="92"/>
    </location>
</feature>
<feature type="region of interest" description="Disordered" evidence="4">
    <location>
        <begin position="1"/>
        <end position="37"/>
    </location>
</feature>
<evidence type="ECO:0000313" key="8">
    <source>
        <dbReference type="Proteomes" id="UP000747542"/>
    </source>
</evidence>
<accession>A0A8J5TBC0</accession>
<dbReference type="SMART" id="SM00131">
    <property type="entry name" value="KU"/>
    <property type="match status" value="1"/>
</dbReference>
<dbReference type="PROSITE" id="PS50279">
    <property type="entry name" value="BPTI_KUNITZ_2"/>
    <property type="match status" value="1"/>
</dbReference>
<keyword evidence="5" id="KW-1133">Transmembrane helix</keyword>
<dbReference type="InterPro" id="IPR020901">
    <property type="entry name" value="Prtase_inh_Kunz-CS"/>
</dbReference>
<keyword evidence="5" id="KW-0472">Membrane</keyword>
<comment type="caution">
    <text evidence="7">The sequence shown here is derived from an EMBL/GenBank/DDBJ whole genome shotgun (WGS) entry which is preliminary data.</text>
</comment>
<keyword evidence="1" id="KW-0646">Protease inhibitor</keyword>
<dbReference type="InterPro" id="IPR002223">
    <property type="entry name" value="Kunitz_BPTI"/>
</dbReference>
<evidence type="ECO:0000256" key="3">
    <source>
        <dbReference type="ARBA" id="ARBA00023157"/>
    </source>
</evidence>
<dbReference type="InterPro" id="IPR050098">
    <property type="entry name" value="TFPI/VKTCI-like"/>
</dbReference>
<dbReference type="Pfam" id="PF00014">
    <property type="entry name" value="Kunitz_BPTI"/>
    <property type="match status" value="1"/>
</dbReference>
<evidence type="ECO:0000313" key="7">
    <source>
        <dbReference type="EMBL" id="KAG7171647.1"/>
    </source>
</evidence>
<dbReference type="EMBL" id="JAHLQT010012015">
    <property type="protein sequence ID" value="KAG7171647.1"/>
    <property type="molecule type" value="Genomic_DNA"/>
</dbReference>
<reference evidence="7" key="1">
    <citation type="journal article" date="2021" name="Sci. Adv.">
        <title>The American lobster genome reveals insights on longevity, neural, and immune adaptations.</title>
        <authorList>
            <person name="Polinski J.M."/>
            <person name="Zimin A.V."/>
            <person name="Clark K.F."/>
            <person name="Kohn A.B."/>
            <person name="Sadowski N."/>
            <person name="Timp W."/>
            <person name="Ptitsyn A."/>
            <person name="Khanna P."/>
            <person name="Romanova D.Y."/>
            <person name="Williams P."/>
            <person name="Greenwood S.J."/>
            <person name="Moroz L.L."/>
            <person name="Walt D.R."/>
            <person name="Bodnar A.G."/>
        </authorList>
    </citation>
    <scope>NUCLEOTIDE SEQUENCE</scope>
    <source>
        <strain evidence="7">GMGI-L3</strain>
    </source>
</reference>
<keyword evidence="2" id="KW-0722">Serine protease inhibitor</keyword>
<gene>
    <name evidence="7" type="primary">APLP2-L</name>
    <name evidence="7" type="ORF">Hamer_G014787</name>
</gene>
<dbReference type="PRINTS" id="PR00759">
    <property type="entry name" value="BASICPTASE"/>
</dbReference>
<dbReference type="PANTHER" id="PTHR10083:SF328">
    <property type="entry name" value="TISSUE FACTOR PATHWAY INHIBITOR"/>
    <property type="match status" value="1"/>
</dbReference>
<keyword evidence="5" id="KW-0812">Transmembrane</keyword>
<evidence type="ECO:0000256" key="5">
    <source>
        <dbReference type="SAM" id="Phobius"/>
    </source>
</evidence>
<dbReference type="SUPFAM" id="SSF57362">
    <property type="entry name" value="BPTI-like"/>
    <property type="match status" value="1"/>
</dbReference>
<sequence>MAVATEDSVPQHKSLQGAAGRSSPYGDRSLTEQTTGSVKGRCNQQMLSGMCRAYIRRWYYDATIGDCKKFIYGGCQGNENNFLSRQHCRAACPDEVTCPEDSGRTCLVSESLCINTTCSNHSDSVCRVTPCTCDVHYFDELGKPVKCEELPGQATTDMIASTPATSTFPMITDSCDVDGCDEDESDPWLVYVVVVLLVLMLGVTLVLCCRRRGKGSFYIIFVPSPLRETGDVTTSPTCLAPFSHTQEKFTESSLVV</sequence>
<proteinExistence type="predicted"/>
<dbReference type="GO" id="GO:0004867">
    <property type="term" value="F:serine-type endopeptidase inhibitor activity"/>
    <property type="evidence" value="ECO:0007669"/>
    <property type="project" value="UniProtKB-KW"/>
</dbReference>
<dbReference type="PANTHER" id="PTHR10083">
    <property type="entry name" value="KUNITZ-TYPE PROTEASE INHIBITOR-RELATED"/>
    <property type="match status" value="1"/>
</dbReference>
<evidence type="ECO:0000256" key="2">
    <source>
        <dbReference type="ARBA" id="ARBA00022900"/>
    </source>
</evidence>
<keyword evidence="8" id="KW-1185">Reference proteome</keyword>
<dbReference type="Gene3D" id="4.10.410.10">
    <property type="entry name" value="Pancreatic trypsin inhibitor Kunitz domain"/>
    <property type="match status" value="1"/>
</dbReference>
<evidence type="ECO:0000259" key="6">
    <source>
        <dbReference type="PROSITE" id="PS50279"/>
    </source>
</evidence>
<dbReference type="GO" id="GO:0005615">
    <property type="term" value="C:extracellular space"/>
    <property type="evidence" value="ECO:0007669"/>
    <property type="project" value="TreeGrafter"/>
</dbReference>
<dbReference type="InterPro" id="IPR036880">
    <property type="entry name" value="Kunitz_BPTI_sf"/>
</dbReference>
<dbReference type="AlphaFoldDB" id="A0A8J5TBC0"/>
<evidence type="ECO:0000256" key="4">
    <source>
        <dbReference type="SAM" id="MobiDB-lite"/>
    </source>
</evidence>
<evidence type="ECO:0000256" key="1">
    <source>
        <dbReference type="ARBA" id="ARBA00022690"/>
    </source>
</evidence>
<dbReference type="FunFam" id="4.10.410.10:FF:000020">
    <property type="entry name" value="Collagen, type VI, alpha 3"/>
    <property type="match status" value="1"/>
</dbReference>
<keyword evidence="3" id="KW-1015">Disulfide bond</keyword>
<dbReference type="PROSITE" id="PS00280">
    <property type="entry name" value="BPTI_KUNITZ_1"/>
    <property type="match status" value="1"/>
</dbReference>
<dbReference type="CDD" id="cd00109">
    <property type="entry name" value="Kunitz-type"/>
    <property type="match status" value="1"/>
</dbReference>
<organism evidence="7 8">
    <name type="scientific">Homarus americanus</name>
    <name type="common">American lobster</name>
    <dbReference type="NCBI Taxonomy" id="6706"/>
    <lineage>
        <taxon>Eukaryota</taxon>
        <taxon>Metazoa</taxon>
        <taxon>Ecdysozoa</taxon>
        <taxon>Arthropoda</taxon>
        <taxon>Crustacea</taxon>
        <taxon>Multicrustacea</taxon>
        <taxon>Malacostraca</taxon>
        <taxon>Eumalacostraca</taxon>
        <taxon>Eucarida</taxon>
        <taxon>Decapoda</taxon>
        <taxon>Pleocyemata</taxon>
        <taxon>Astacidea</taxon>
        <taxon>Nephropoidea</taxon>
        <taxon>Nephropidae</taxon>
        <taxon>Homarus</taxon>
    </lineage>
</organism>
<protein>
    <submittedName>
        <fullName evidence="7">Amyloid-like protein 2-like</fullName>
    </submittedName>
</protein>
<name>A0A8J5TBC0_HOMAM</name>